<feature type="transmembrane region" description="Helical" evidence="1">
    <location>
        <begin position="6"/>
        <end position="28"/>
    </location>
</feature>
<keyword evidence="1" id="KW-1133">Transmembrane helix</keyword>
<feature type="non-terminal residue" evidence="2">
    <location>
        <position position="81"/>
    </location>
</feature>
<dbReference type="EMBL" id="HACA01028989">
    <property type="protein sequence ID" value="CDW46350.1"/>
    <property type="molecule type" value="Transcribed_RNA"/>
</dbReference>
<evidence type="ECO:0000313" key="2">
    <source>
        <dbReference type="EMBL" id="CDW46351.1"/>
    </source>
</evidence>
<evidence type="ECO:0000256" key="1">
    <source>
        <dbReference type="SAM" id="Phobius"/>
    </source>
</evidence>
<accession>A0A0K2V8W6</accession>
<dbReference type="EMBL" id="HACA01028990">
    <property type="protein sequence ID" value="CDW46351.1"/>
    <property type="molecule type" value="Transcribed_RNA"/>
</dbReference>
<dbReference type="AlphaFoldDB" id="A0A0K2V8W6"/>
<name>A0A0K2V8W6_LEPSM</name>
<organism evidence="2">
    <name type="scientific">Lepeophtheirus salmonis</name>
    <name type="common">Salmon louse</name>
    <name type="synonym">Caligus salmonis</name>
    <dbReference type="NCBI Taxonomy" id="72036"/>
    <lineage>
        <taxon>Eukaryota</taxon>
        <taxon>Metazoa</taxon>
        <taxon>Ecdysozoa</taxon>
        <taxon>Arthropoda</taxon>
        <taxon>Crustacea</taxon>
        <taxon>Multicrustacea</taxon>
        <taxon>Hexanauplia</taxon>
        <taxon>Copepoda</taxon>
        <taxon>Siphonostomatoida</taxon>
        <taxon>Caligidae</taxon>
        <taxon>Lepeophtheirus</taxon>
    </lineage>
</organism>
<sequence length="81" mass="9377">MESSNKTWICAVAICVNLYINVLSCFELRPAYLSMMMSTNKKFPFYNSGDSLCMSVIQSSTPEHLHNQQNTYHFIKFIEKT</sequence>
<keyword evidence="1" id="KW-0472">Membrane</keyword>
<protein>
    <submittedName>
        <fullName evidence="2">Uncharacterized protein</fullName>
    </submittedName>
</protein>
<reference evidence="2" key="1">
    <citation type="submission" date="2014-05" db="EMBL/GenBank/DDBJ databases">
        <authorList>
            <person name="Chronopoulou M."/>
        </authorList>
    </citation>
    <scope>NUCLEOTIDE SEQUENCE</scope>
    <source>
        <tissue evidence="2">Whole organism</tissue>
    </source>
</reference>
<keyword evidence="1" id="KW-0812">Transmembrane</keyword>
<proteinExistence type="predicted"/>